<evidence type="ECO:0000259" key="1">
    <source>
        <dbReference type="SMART" id="SM00579"/>
    </source>
</evidence>
<name>A0AAX6FPF3_IRIPA</name>
<dbReference type="InterPro" id="IPR036047">
    <property type="entry name" value="F-box-like_dom_sf"/>
</dbReference>
<dbReference type="PANTHER" id="PTHR31639">
    <property type="entry name" value="F-BOX PROTEIN-LIKE"/>
    <property type="match status" value="1"/>
</dbReference>
<keyword evidence="3" id="KW-1185">Reference proteome</keyword>
<dbReference type="InterPro" id="IPR032675">
    <property type="entry name" value="LRR_dom_sf"/>
</dbReference>
<dbReference type="Pfam" id="PF23622">
    <property type="entry name" value="LRR_At1g61320_AtMIF1"/>
    <property type="match status" value="1"/>
</dbReference>
<dbReference type="Gene3D" id="3.80.10.10">
    <property type="entry name" value="Ribonuclease Inhibitor"/>
    <property type="match status" value="1"/>
</dbReference>
<dbReference type="SUPFAM" id="SSF81383">
    <property type="entry name" value="F-box domain"/>
    <property type="match status" value="1"/>
</dbReference>
<evidence type="ECO:0000313" key="3">
    <source>
        <dbReference type="Proteomes" id="UP001140949"/>
    </source>
</evidence>
<feature type="domain" description="FBD" evidence="1">
    <location>
        <begin position="347"/>
        <end position="417"/>
    </location>
</feature>
<dbReference type="Pfam" id="PF00646">
    <property type="entry name" value="F-box"/>
    <property type="match status" value="1"/>
</dbReference>
<dbReference type="InterPro" id="IPR055357">
    <property type="entry name" value="LRR_At1g61320_AtMIF1"/>
</dbReference>
<dbReference type="Proteomes" id="UP001140949">
    <property type="component" value="Unassembled WGS sequence"/>
</dbReference>
<accession>A0AAX6FPF3</accession>
<proteinExistence type="predicted"/>
<reference evidence="2" key="1">
    <citation type="journal article" date="2023" name="GigaByte">
        <title>Genome assembly of the bearded iris, Iris pallida Lam.</title>
        <authorList>
            <person name="Bruccoleri R.E."/>
            <person name="Oakeley E.J."/>
            <person name="Faust A.M.E."/>
            <person name="Altorfer M."/>
            <person name="Dessus-Babus S."/>
            <person name="Burckhardt D."/>
            <person name="Oertli M."/>
            <person name="Naumann U."/>
            <person name="Petersen F."/>
            <person name="Wong J."/>
        </authorList>
    </citation>
    <scope>NUCLEOTIDE SEQUENCE</scope>
    <source>
        <strain evidence="2">GSM-AAB239-AS_SAM_17_03QT</strain>
    </source>
</reference>
<dbReference type="PANTHER" id="PTHR31639:SF237">
    <property type="entry name" value="F-BOX DOMAIN-CONTAINING PROTEIN"/>
    <property type="match status" value="1"/>
</dbReference>
<organism evidence="2 3">
    <name type="scientific">Iris pallida</name>
    <name type="common">Sweet iris</name>
    <dbReference type="NCBI Taxonomy" id="29817"/>
    <lineage>
        <taxon>Eukaryota</taxon>
        <taxon>Viridiplantae</taxon>
        <taxon>Streptophyta</taxon>
        <taxon>Embryophyta</taxon>
        <taxon>Tracheophyta</taxon>
        <taxon>Spermatophyta</taxon>
        <taxon>Magnoliopsida</taxon>
        <taxon>Liliopsida</taxon>
        <taxon>Asparagales</taxon>
        <taxon>Iridaceae</taxon>
        <taxon>Iridoideae</taxon>
        <taxon>Irideae</taxon>
        <taxon>Iris</taxon>
    </lineage>
</organism>
<dbReference type="SUPFAM" id="SSF52047">
    <property type="entry name" value="RNI-like"/>
    <property type="match status" value="1"/>
</dbReference>
<dbReference type="EMBL" id="JANAVB010027397">
    <property type="protein sequence ID" value="KAJ6818219.1"/>
    <property type="molecule type" value="Genomic_DNA"/>
</dbReference>
<gene>
    <name evidence="2" type="ORF">M6B38_407750</name>
</gene>
<dbReference type="InterPro" id="IPR006566">
    <property type="entry name" value="FBD"/>
</dbReference>
<evidence type="ECO:0000313" key="2">
    <source>
        <dbReference type="EMBL" id="KAJ6818219.1"/>
    </source>
</evidence>
<protein>
    <submittedName>
        <fullName evidence="2">F-box/FBD/LRR-repeat protein-like</fullName>
    </submittedName>
</protein>
<reference evidence="2" key="2">
    <citation type="submission" date="2023-04" db="EMBL/GenBank/DDBJ databases">
        <authorList>
            <person name="Bruccoleri R.E."/>
            <person name="Oakeley E.J."/>
            <person name="Faust A.-M."/>
            <person name="Dessus-Babus S."/>
            <person name="Altorfer M."/>
            <person name="Burckhardt D."/>
            <person name="Oertli M."/>
            <person name="Naumann U."/>
            <person name="Petersen F."/>
            <person name="Wong J."/>
        </authorList>
    </citation>
    <scope>NUCLEOTIDE SEQUENCE</scope>
    <source>
        <strain evidence="2">GSM-AAB239-AS_SAM_17_03QT</strain>
        <tissue evidence="2">Leaf</tissue>
    </source>
</reference>
<dbReference type="AlphaFoldDB" id="A0AAX6FPF3"/>
<comment type="caution">
    <text evidence="2">The sequence shown here is derived from an EMBL/GenBank/DDBJ whole genome shotgun (WGS) entry which is preliminary data.</text>
</comment>
<dbReference type="InterPro" id="IPR001810">
    <property type="entry name" value="F-box_dom"/>
</dbReference>
<dbReference type="SMART" id="SM00579">
    <property type="entry name" value="FBD"/>
    <property type="match status" value="1"/>
</dbReference>
<sequence>MSSDSDVDRISSLPKNVIEAILMCLPIRDAVRTSILSSGWRYEWSTLPELIFLRECFKRPECQTQTEFDRKFVKVVDQVLLLHRGPIHTFKLSVDVESCVDMDRWILFLSRNGIKSFTLDVWRGQVYKLPSCLLSCVDLNYLELYRCNFSPPPSFKGFSKLTVMDIQGVNFTEYGLRTLMSQCPSLRKLVVMNIEGYTRVKLCARELENLSIEGKFEDLHFKSTPLLAVVSIKLLNIVRDQPVTSETSCRIVKVLGHLPSIERLELLEHTLQNLAVDDVPVCLPVICPVKHLTVDINFEDMQQMLAAFCIFRSSLVLQKLYIKAISVENKSAASADGFWEGSGEDFSCTFGHLQVVEVTGFTGIASEVKLVGFVLANAPVLERLQLKFKENVGNTDNIFRELIRFRRISPKAEIVVPA</sequence>